<feature type="compositionally biased region" description="Low complexity" evidence="5">
    <location>
        <begin position="48"/>
        <end position="61"/>
    </location>
</feature>
<dbReference type="AlphaFoldDB" id="A0A161XZ95"/>
<evidence type="ECO:0000256" key="3">
    <source>
        <dbReference type="ARBA" id="ARBA00022833"/>
    </source>
</evidence>
<keyword evidence="2 4" id="KW-0863">Zinc-finger</keyword>
<feature type="compositionally biased region" description="Basic residues" evidence="5">
    <location>
        <begin position="116"/>
        <end position="138"/>
    </location>
</feature>
<dbReference type="InterPro" id="IPR052650">
    <property type="entry name" value="Zinc_finger_CCCH"/>
</dbReference>
<dbReference type="SUPFAM" id="SSF90229">
    <property type="entry name" value="CCCH zinc finger"/>
    <property type="match status" value="1"/>
</dbReference>
<dbReference type="InterPro" id="IPR036855">
    <property type="entry name" value="Znf_CCCH_sf"/>
</dbReference>
<dbReference type="Pfam" id="PF14608">
    <property type="entry name" value="zf-CCCH_2"/>
    <property type="match status" value="1"/>
</dbReference>
<name>A0A161XZ95_DAUCS</name>
<evidence type="ECO:0000256" key="5">
    <source>
        <dbReference type="SAM" id="MobiDB-lite"/>
    </source>
</evidence>
<organism evidence="7">
    <name type="scientific">Daucus carota subsp. sativus</name>
    <name type="common">Carrot</name>
    <dbReference type="NCBI Taxonomy" id="79200"/>
    <lineage>
        <taxon>Eukaryota</taxon>
        <taxon>Viridiplantae</taxon>
        <taxon>Streptophyta</taxon>
        <taxon>Embryophyta</taxon>
        <taxon>Tracheophyta</taxon>
        <taxon>Spermatophyta</taxon>
        <taxon>Magnoliopsida</taxon>
        <taxon>eudicotyledons</taxon>
        <taxon>Gunneridae</taxon>
        <taxon>Pentapetalae</taxon>
        <taxon>asterids</taxon>
        <taxon>campanulids</taxon>
        <taxon>Apiales</taxon>
        <taxon>Apiaceae</taxon>
        <taxon>Apioideae</taxon>
        <taxon>Scandiceae</taxon>
        <taxon>Daucinae</taxon>
        <taxon>Daucus</taxon>
        <taxon>Daucus sect. Daucus</taxon>
    </lineage>
</organism>
<keyword evidence="1 4" id="KW-0479">Metal-binding</keyword>
<feature type="compositionally biased region" description="Basic and acidic residues" evidence="5">
    <location>
        <begin position="158"/>
        <end position="203"/>
    </location>
</feature>
<dbReference type="InterPro" id="IPR000571">
    <property type="entry name" value="Znf_CCCH"/>
</dbReference>
<feature type="domain" description="C3H1-type" evidence="6">
    <location>
        <begin position="353"/>
        <end position="379"/>
    </location>
</feature>
<feature type="zinc finger region" description="C3H1-type" evidence="4">
    <location>
        <begin position="353"/>
        <end position="379"/>
    </location>
</feature>
<dbReference type="Gramene" id="KZN02127">
    <property type="protein sequence ID" value="KZN02127"/>
    <property type="gene ID" value="DCAR_010881"/>
</dbReference>
<accession>A0A161XZ95</accession>
<feature type="domain" description="C3H1-type" evidence="6">
    <location>
        <begin position="264"/>
        <end position="291"/>
    </location>
</feature>
<feature type="compositionally biased region" description="Basic and acidic residues" evidence="5">
    <location>
        <begin position="8"/>
        <end position="46"/>
    </location>
</feature>
<comment type="caution">
    <text evidence="7">The sequence shown here is derived from an EMBL/GenBank/DDBJ whole genome shotgun (WGS) entry which is preliminary data.</text>
</comment>
<feature type="compositionally biased region" description="Basic and acidic residues" evidence="5">
    <location>
        <begin position="139"/>
        <end position="150"/>
    </location>
</feature>
<feature type="compositionally biased region" description="Basic and acidic residues" evidence="5">
    <location>
        <begin position="1054"/>
        <end position="1063"/>
    </location>
</feature>
<reference evidence="7" key="1">
    <citation type="journal article" date="2016" name="Nat. Genet.">
        <title>A high-quality carrot genome assembly provides new insights into carotenoid accumulation and asterid genome evolution.</title>
        <authorList>
            <person name="Iorizzo M."/>
            <person name="Ellison S."/>
            <person name="Senalik D."/>
            <person name="Zeng P."/>
            <person name="Satapoomin P."/>
            <person name="Huang J."/>
            <person name="Bowman M."/>
            <person name="Iovene M."/>
            <person name="Sanseverino W."/>
            <person name="Cavagnaro P."/>
            <person name="Yildiz M."/>
            <person name="Macko-Podgorni A."/>
            <person name="Moranska E."/>
            <person name="Grzebelus E."/>
            <person name="Grzebelus D."/>
            <person name="Ashrafi H."/>
            <person name="Zheng Z."/>
            <person name="Cheng S."/>
            <person name="Spooner D."/>
            <person name="Van Deynze A."/>
            <person name="Simon P."/>
        </authorList>
    </citation>
    <scope>NUCLEOTIDE SEQUENCE [LARGE SCALE GENOMIC DNA]</scope>
    <source>
        <tissue evidence="7">Leaf</tissue>
    </source>
</reference>
<dbReference type="GO" id="GO:0008270">
    <property type="term" value="F:zinc ion binding"/>
    <property type="evidence" value="ECO:0007669"/>
    <property type="project" value="UniProtKB-KW"/>
</dbReference>
<dbReference type="OMA" id="DQYLACS"/>
<dbReference type="STRING" id="79200.A0A161XZ95"/>
<evidence type="ECO:0000256" key="2">
    <source>
        <dbReference type="ARBA" id="ARBA00022771"/>
    </source>
</evidence>
<evidence type="ECO:0000256" key="4">
    <source>
        <dbReference type="PROSITE-ProRule" id="PRU00723"/>
    </source>
</evidence>
<keyword evidence="3 4" id="KW-0862">Zinc</keyword>
<dbReference type="PANTHER" id="PTHR36886">
    <property type="entry name" value="PROTEIN FRIGIDA-ESSENTIAL 1"/>
    <property type="match status" value="1"/>
</dbReference>
<feature type="compositionally biased region" description="Basic and acidic residues" evidence="5">
    <location>
        <begin position="785"/>
        <end position="808"/>
    </location>
</feature>
<feature type="zinc finger region" description="C3H1-type" evidence="4">
    <location>
        <begin position="264"/>
        <end position="291"/>
    </location>
</feature>
<feature type="compositionally biased region" description="Basic and acidic residues" evidence="5">
    <location>
        <begin position="68"/>
        <end position="89"/>
    </location>
</feature>
<evidence type="ECO:0000259" key="6">
    <source>
        <dbReference type="PROSITE" id="PS50103"/>
    </source>
</evidence>
<sequence length="1149" mass="129640">MSGRKRKSLWDSKEETENSVEFGKHDARHGREIHSSHHAKWSDVEAKNASNSNNGSRWSSSEIWQDNNGRKDYNEMPKTERAGDGDKSYSRSPGLTGRGKHNHSPPSEIYWSQSHRYQRSRSSSRSKGRAGSRSRSRSRGRDREMDKDTEGIQSWSSGRDRGMDKDTHDIRSWSRGRDRDMDKDTEYIQSRGRDRDMDRDTNDTRSWSRGRDRDMDRDIDGIRSWGRGRDRDVDKDRDTNWSRSTLSDHRREYNGMGDRKSVVRASSQLCRDFSVGMCRRGDQCRFLHDDNLNLSHEKLERERAEFRGRHETNEAFSADNGRPRYRTLDKVSNYDRSNRSSSFDHDHRRQPYKNVNIPCKYFAMGRCHRDDCRFSHDHPGGGAVKEKLQYDRYDQHADDENTYWNGPKWGDAHGVSDMNNNDRNNLDTRKTNYVDRTAKKQASGILDQDWKDEKITWDGPTWEHVTSVSDVARPNQWVDSNAGGVSFPEPPVARTKTDERCGNSMDLWNRTQNGSNTKNVDTVESTHVATFDGGVWVDAQGSHVQTAGGSSLQTCEKVIEGASTQQLINNVGHPLVSENSYVQQSDGMRGNNIMPNDNSNAVKGVNISGNTRQFLLPEQILNHNSGSSISMPSNINEADQRNVIPVSPVDGHEADPNRSDKQLLYPNQQDESKNFFKDCTNKQQVFESEVCQVDPSLPQNDMTNYQVAAITNLSASLNEIFSNGKQLPELYAVLNPKSSTDLLTSLSCSASVNSSVAATIGQPNQTTMFQGQHVPIGAIELGKHDRTDVSDEQRNHGTDSKHCEEKPAPFENTRSSTDRITEGANNNKIYELGEPKPLDQFLLPSINGPDPGKIEKIGSTEKAFSPTEKLLKPDINIAAHQNVSVKSESCKPEEGIPFDNANPEGRVREGNSGKDEKEMRLFKVALVEYVKEILKPVWKEGQMSREVHKSIVKKVVDKVTGTIQGGHIPKTQEKVDQYLACSKPKLTKLVQMPSINGPDPGKIEKIGSTEKAFSPTEKLLKPDINIAAHQNVSVKSESCKPEEGIPFDNANPEGRVREGNSGKDEKEMRLFKVALVEYVKEILKPVWKEGQMSREVHKSIVKKVVDKVTGTIQGGHIPKTQEKVDQYLACSKPKLTKLVQAYTERLLKS</sequence>
<feature type="region of interest" description="Disordered" evidence="5">
    <location>
        <begin position="1035"/>
        <end position="1063"/>
    </location>
</feature>
<dbReference type="Gene3D" id="4.10.1000.10">
    <property type="entry name" value="Zinc finger, CCCH-type"/>
    <property type="match status" value="1"/>
</dbReference>
<dbReference type="PROSITE" id="PS50103">
    <property type="entry name" value="ZF_C3H1"/>
    <property type="match status" value="2"/>
</dbReference>
<gene>
    <name evidence="7" type="ORF">DCAR_010881</name>
</gene>
<feature type="region of interest" description="Disordered" evidence="5">
    <location>
        <begin position="310"/>
        <end position="349"/>
    </location>
</feature>
<feature type="region of interest" description="Disordered" evidence="5">
    <location>
        <begin position="1"/>
        <end position="242"/>
    </location>
</feature>
<dbReference type="InterPro" id="IPR041367">
    <property type="entry name" value="Znf-CCCH_4"/>
</dbReference>
<protein>
    <recommendedName>
        <fullName evidence="6">C3H1-type domain-containing protein</fullName>
    </recommendedName>
</protein>
<feature type="region of interest" description="Disordered" evidence="5">
    <location>
        <begin position="479"/>
        <end position="499"/>
    </location>
</feature>
<dbReference type="Pfam" id="PF18044">
    <property type="entry name" value="zf-CCCH_4"/>
    <property type="match status" value="1"/>
</dbReference>
<evidence type="ECO:0000256" key="1">
    <source>
        <dbReference type="ARBA" id="ARBA00022723"/>
    </source>
</evidence>
<proteinExistence type="predicted"/>
<feature type="region of interest" description="Disordered" evidence="5">
    <location>
        <begin position="785"/>
        <end position="821"/>
    </location>
</feature>
<dbReference type="PANTHER" id="PTHR36886:SF8">
    <property type="entry name" value="ZINC FINGER CCCH DOMAIN-CONTAINING PROTEIN 38"/>
    <property type="match status" value="1"/>
</dbReference>
<feature type="region of interest" description="Disordered" evidence="5">
    <location>
        <begin position="886"/>
        <end position="913"/>
    </location>
</feature>
<feature type="compositionally biased region" description="Basic and acidic residues" evidence="5">
    <location>
        <begin position="209"/>
        <end position="242"/>
    </location>
</feature>
<feature type="compositionally biased region" description="Basic and acidic residues" evidence="5">
    <location>
        <begin position="326"/>
        <end position="349"/>
    </location>
</feature>
<evidence type="ECO:0000313" key="7">
    <source>
        <dbReference type="EMBL" id="KZN02127.1"/>
    </source>
</evidence>
<dbReference type="EMBL" id="LNRQ01000003">
    <property type="protein sequence ID" value="KZN02127.1"/>
    <property type="molecule type" value="Genomic_DNA"/>
</dbReference>
<dbReference type="SMART" id="SM00356">
    <property type="entry name" value="ZnF_C3H1"/>
    <property type="match status" value="2"/>
</dbReference>